<dbReference type="SMART" id="SM00339">
    <property type="entry name" value="FH"/>
    <property type="match status" value="1"/>
</dbReference>
<accession>A0AA48L4Z1</accession>
<dbReference type="EMBL" id="AP028215">
    <property type="protein sequence ID" value="BEI92079.1"/>
    <property type="molecule type" value="Genomic_DNA"/>
</dbReference>
<protein>
    <recommendedName>
        <fullName evidence="4">Fork-head domain-containing protein</fullName>
    </recommendedName>
</protein>
<dbReference type="RefSeq" id="XP_060457344.1">
    <property type="nucleotide sequence ID" value="XM_060600784.1"/>
</dbReference>
<feature type="DNA-binding region" description="Fork-head" evidence="2">
    <location>
        <begin position="172"/>
        <end position="250"/>
    </location>
</feature>
<dbReference type="PANTHER" id="PTHR11829">
    <property type="entry name" value="FORKHEAD BOX PROTEIN"/>
    <property type="match status" value="1"/>
</dbReference>
<organism evidence="5 6">
    <name type="scientific">Cutaneotrichosporon cavernicola</name>
    <dbReference type="NCBI Taxonomy" id="279322"/>
    <lineage>
        <taxon>Eukaryota</taxon>
        <taxon>Fungi</taxon>
        <taxon>Dikarya</taxon>
        <taxon>Basidiomycota</taxon>
        <taxon>Agaricomycotina</taxon>
        <taxon>Tremellomycetes</taxon>
        <taxon>Trichosporonales</taxon>
        <taxon>Trichosporonaceae</taxon>
        <taxon>Cutaneotrichosporon</taxon>
    </lineage>
</organism>
<keyword evidence="1 2" id="KW-0238">DNA-binding</keyword>
<dbReference type="Gene3D" id="1.10.10.10">
    <property type="entry name" value="Winged helix-like DNA-binding domain superfamily/Winged helix DNA-binding domain"/>
    <property type="match status" value="1"/>
</dbReference>
<gene>
    <name evidence="5" type="ORF">CcaverHIS019_0408990</name>
</gene>
<dbReference type="KEGG" id="ccac:CcaHIS019_0408990"/>
<dbReference type="GeneID" id="85495949"/>
<dbReference type="InterPro" id="IPR036390">
    <property type="entry name" value="WH_DNA-bd_sf"/>
</dbReference>
<keyword evidence="2" id="KW-0539">Nucleus</keyword>
<reference evidence="5" key="1">
    <citation type="journal article" date="2023" name="BMC Genomics">
        <title>Chromosome-level genome assemblies of Cutaneotrichosporon spp. (Trichosporonales, Basidiomycota) reveal imbalanced evolution between nucleotide sequences and chromosome synteny.</title>
        <authorList>
            <person name="Kobayashi Y."/>
            <person name="Kayamori A."/>
            <person name="Aoki K."/>
            <person name="Shiwa Y."/>
            <person name="Matsutani M."/>
            <person name="Fujita N."/>
            <person name="Sugita T."/>
            <person name="Iwasaki W."/>
            <person name="Tanaka N."/>
            <person name="Takashima M."/>
        </authorList>
    </citation>
    <scope>NUCLEOTIDE SEQUENCE</scope>
    <source>
        <strain evidence="5">HIS019</strain>
    </source>
</reference>
<dbReference type="GO" id="GO:0000981">
    <property type="term" value="F:DNA-binding transcription factor activity, RNA polymerase II-specific"/>
    <property type="evidence" value="ECO:0007669"/>
    <property type="project" value="TreeGrafter"/>
</dbReference>
<feature type="region of interest" description="Disordered" evidence="3">
    <location>
        <begin position="1"/>
        <end position="31"/>
    </location>
</feature>
<dbReference type="PROSITE" id="PS50039">
    <property type="entry name" value="FORK_HEAD_3"/>
    <property type="match status" value="1"/>
</dbReference>
<feature type="compositionally biased region" description="Low complexity" evidence="3">
    <location>
        <begin position="65"/>
        <end position="79"/>
    </location>
</feature>
<evidence type="ECO:0000259" key="4">
    <source>
        <dbReference type="PROSITE" id="PS50039"/>
    </source>
</evidence>
<feature type="compositionally biased region" description="Basic residues" evidence="3">
    <location>
        <begin position="275"/>
        <end position="284"/>
    </location>
</feature>
<name>A0AA48L4Z1_9TREE</name>
<evidence type="ECO:0000313" key="6">
    <source>
        <dbReference type="Proteomes" id="UP001233271"/>
    </source>
</evidence>
<evidence type="ECO:0000256" key="2">
    <source>
        <dbReference type="PROSITE-ProRule" id="PRU00089"/>
    </source>
</evidence>
<dbReference type="InterPro" id="IPR036388">
    <property type="entry name" value="WH-like_DNA-bd_sf"/>
</dbReference>
<feature type="region of interest" description="Disordered" evidence="3">
    <location>
        <begin position="399"/>
        <end position="486"/>
    </location>
</feature>
<dbReference type="GO" id="GO:0000978">
    <property type="term" value="F:RNA polymerase II cis-regulatory region sequence-specific DNA binding"/>
    <property type="evidence" value="ECO:0007669"/>
    <property type="project" value="TreeGrafter"/>
</dbReference>
<evidence type="ECO:0000256" key="1">
    <source>
        <dbReference type="ARBA" id="ARBA00023125"/>
    </source>
</evidence>
<dbReference type="PANTHER" id="PTHR11829:SF343">
    <property type="entry name" value="FORK-HEAD DOMAIN-CONTAINING PROTEIN"/>
    <property type="match status" value="1"/>
</dbReference>
<dbReference type="InterPro" id="IPR050211">
    <property type="entry name" value="FOX_domain-containing"/>
</dbReference>
<dbReference type="InterPro" id="IPR001766">
    <property type="entry name" value="Fork_head_dom"/>
</dbReference>
<evidence type="ECO:0000256" key="3">
    <source>
        <dbReference type="SAM" id="MobiDB-lite"/>
    </source>
</evidence>
<keyword evidence="6" id="KW-1185">Reference proteome</keyword>
<dbReference type="Pfam" id="PF00250">
    <property type="entry name" value="Forkhead"/>
    <property type="match status" value="1"/>
</dbReference>
<sequence length="486" mass="52497">MAAQPTAPANTSGAFATGSDETSQGSALPPMIAAGPNMASTAYYGAPVRPYTSQATVYPQSQTQAYHAAGQGQNQQQYAEGTGQQTNNQHQAYHDGQYTSPTIGYYQPTSNVHPSYPMSYGHARSDSIGSWHAPSDMYDYGRHTSTSSGDGGGRASGKGEPFLLPNEDELPRPAPSYAALIGEALLLADPPHQLYVSEISESIKARYPFYHQFPSKIYNGVRHQTSMCKAFVKIPRPFGDQSGGARKWAIRSGCQTWFRDGDYHPPVSPPSAIHNKSKGGKKRSTSNSKQLAIGHDPMSPNLSSANGPSDGPPWDPVRNPLPWLQRFRASRLGPQLVQDQQLVPRAQPGPAQSGYGLIPTQYAQTAAYGMTPTYTHQQYYGTGSGGDWSTYQQHPAAHYYPSPPEHGGSWRPPATNFAFSEPPLARHRPAILNSDDSSHDDARSHSRGHPSPGLQGEYQLNEADYSKRETSTPLSSPPPGADSSDA</sequence>
<feature type="compositionally biased region" description="Polar residues" evidence="3">
    <location>
        <begin position="7"/>
        <end position="26"/>
    </location>
</feature>
<feature type="region of interest" description="Disordered" evidence="3">
    <location>
        <begin position="65"/>
        <end position="89"/>
    </location>
</feature>
<dbReference type="Proteomes" id="UP001233271">
    <property type="component" value="Chromosome 4"/>
</dbReference>
<proteinExistence type="predicted"/>
<comment type="subcellular location">
    <subcellularLocation>
        <location evidence="2">Nucleus</location>
    </subcellularLocation>
</comment>
<dbReference type="SUPFAM" id="SSF46785">
    <property type="entry name" value="Winged helix' DNA-binding domain"/>
    <property type="match status" value="1"/>
</dbReference>
<dbReference type="GO" id="GO:0005634">
    <property type="term" value="C:nucleus"/>
    <property type="evidence" value="ECO:0007669"/>
    <property type="project" value="UniProtKB-SubCell"/>
</dbReference>
<evidence type="ECO:0000313" key="5">
    <source>
        <dbReference type="EMBL" id="BEI92079.1"/>
    </source>
</evidence>
<feature type="domain" description="Fork-head" evidence="4">
    <location>
        <begin position="172"/>
        <end position="250"/>
    </location>
</feature>
<feature type="region of interest" description="Disordered" evidence="3">
    <location>
        <begin position="265"/>
        <end position="320"/>
    </location>
</feature>
<dbReference type="PRINTS" id="PR00053">
    <property type="entry name" value="FORKHEAD"/>
</dbReference>
<dbReference type="AlphaFoldDB" id="A0AA48L4Z1"/>